<proteinExistence type="predicted"/>
<evidence type="ECO:0000313" key="2">
    <source>
        <dbReference type="Proteomes" id="UP000827976"/>
    </source>
</evidence>
<evidence type="ECO:0000313" key="1">
    <source>
        <dbReference type="EMBL" id="KAH7682673.1"/>
    </source>
</evidence>
<dbReference type="EMBL" id="CM037015">
    <property type="protein sequence ID" value="KAH7682673.1"/>
    <property type="molecule type" value="Genomic_DNA"/>
</dbReference>
<dbReference type="Proteomes" id="UP000827976">
    <property type="component" value="Chromosome 5"/>
</dbReference>
<organism evidence="1 2">
    <name type="scientific">Dioscorea alata</name>
    <name type="common">Purple yam</name>
    <dbReference type="NCBI Taxonomy" id="55571"/>
    <lineage>
        <taxon>Eukaryota</taxon>
        <taxon>Viridiplantae</taxon>
        <taxon>Streptophyta</taxon>
        <taxon>Embryophyta</taxon>
        <taxon>Tracheophyta</taxon>
        <taxon>Spermatophyta</taxon>
        <taxon>Magnoliopsida</taxon>
        <taxon>Liliopsida</taxon>
        <taxon>Dioscoreales</taxon>
        <taxon>Dioscoreaceae</taxon>
        <taxon>Dioscorea</taxon>
    </lineage>
</organism>
<comment type="caution">
    <text evidence="1">The sequence shown here is derived from an EMBL/GenBank/DDBJ whole genome shotgun (WGS) entry which is preliminary data.</text>
</comment>
<name>A0ACB7W5E5_DIOAL</name>
<reference evidence="2" key="1">
    <citation type="journal article" date="2022" name="Nat. Commun.">
        <title>Chromosome evolution and the genetic basis of agronomically important traits in greater yam.</title>
        <authorList>
            <person name="Bredeson J.V."/>
            <person name="Lyons J.B."/>
            <person name="Oniyinde I.O."/>
            <person name="Okereke N.R."/>
            <person name="Kolade O."/>
            <person name="Nnabue I."/>
            <person name="Nwadili C.O."/>
            <person name="Hribova E."/>
            <person name="Parker M."/>
            <person name="Nwogha J."/>
            <person name="Shu S."/>
            <person name="Carlson J."/>
            <person name="Kariba R."/>
            <person name="Muthemba S."/>
            <person name="Knop K."/>
            <person name="Barton G.J."/>
            <person name="Sherwood A.V."/>
            <person name="Lopez-Montes A."/>
            <person name="Asiedu R."/>
            <person name="Jamnadass R."/>
            <person name="Muchugi A."/>
            <person name="Goodstein D."/>
            <person name="Egesi C.N."/>
            <person name="Featherston J."/>
            <person name="Asfaw A."/>
            <person name="Simpson G.G."/>
            <person name="Dolezel J."/>
            <person name="Hendre P.S."/>
            <person name="Van Deynze A."/>
            <person name="Kumar P.L."/>
            <person name="Obidiegwu J.E."/>
            <person name="Bhattacharjee R."/>
            <person name="Rokhsar D.S."/>
        </authorList>
    </citation>
    <scope>NUCLEOTIDE SEQUENCE [LARGE SCALE GENOMIC DNA]</scope>
    <source>
        <strain evidence="2">cv. TDa95/00328</strain>
    </source>
</reference>
<gene>
    <name evidence="1" type="ORF">IHE45_05G137500</name>
</gene>
<sequence length="166" mass="19055">MSIAYLHHLHLIKFIKRPRGTLMASEVFRSLDSYWRRRTYQRLQGSSSPGKKRVIKLGARRCRSSKLRVTRLIVRLRLSIPSPVKIFSGLRDAYVNTMLVLAGEKQSAPLMSMAKNKRGTCHEGMLMERIPKALKISKKVSEFERKMMIHIYNGLVAPKQSLSACQ</sequence>
<protein>
    <submittedName>
        <fullName evidence="1">Hedgehog signaling/DD-peptidase zinc-binding domain-containing protein</fullName>
    </submittedName>
</protein>
<keyword evidence="2" id="KW-1185">Reference proteome</keyword>
<accession>A0ACB7W5E5</accession>